<name>A0A6A6JVV7_WESOR</name>
<reference evidence="2" key="1">
    <citation type="journal article" date="2020" name="Stud. Mycol.">
        <title>101 Dothideomycetes genomes: a test case for predicting lifestyles and emergence of pathogens.</title>
        <authorList>
            <person name="Haridas S."/>
            <person name="Albert R."/>
            <person name="Binder M."/>
            <person name="Bloem J."/>
            <person name="Labutti K."/>
            <person name="Salamov A."/>
            <person name="Andreopoulos B."/>
            <person name="Baker S."/>
            <person name="Barry K."/>
            <person name="Bills G."/>
            <person name="Bluhm B."/>
            <person name="Cannon C."/>
            <person name="Castanera R."/>
            <person name="Culley D."/>
            <person name="Daum C."/>
            <person name="Ezra D."/>
            <person name="Gonzalez J."/>
            <person name="Henrissat B."/>
            <person name="Kuo A."/>
            <person name="Liang C."/>
            <person name="Lipzen A."/>
            <person name="Lutzoni F."/>
            <person name="Magnuson J."/>
            <person name="Mondo S."/>
            <person name="Nolan M."/>
            <person name="Ohm R."/>
            <person name="Pangilinan J."/>
            <person name="Park H.-J."/>
            <person name="Ramirez L."/>
            <person name="Alfaro M."/>
            <person name="Sun H."/>
            <person name="Tritt A."/>
            <person name="Yoshinaga Y."/>
            <person name="Zwiers L.-H."/>
            <person name="Turgeon B."/>
            <person name="Goodwin S."/>
            <person name="Spatafora J."/>
            <person name="Crous P."/>
            <person name="Grigoriev I."/>
        </authorList>
    </citation>
    <scope>NUCLEOTIDE SEQUENCE</scope>
    <source>
        <strain evidence="2">CBS 379.55</strain>
    </source>
</reference>
<evidence type="ECO:0000313" key="2">
    <source>
        <dbReference type="EMBL" id="KAF2279948.1"/>
    </source>
</evidence>
<sequence>MASQVTVARYSMWRCGGLNSVKLPSRLHLHLEPSLLPLLPGESSSLHSSRTSLPSFIDIMSGSANSDVDSILHWIRQLDPADPVFKILTLVIKNAVPGTEHLPLQAFTSAGSGNGAASTEELIHERSNSQGQGDVNNADSTAERASTGPGTRVTVDFKELSETNDPFQKIANAIVVMLPCIGQMFRTASIPVYSDASAVHLEHAKYKLQYMVSEIAGLYNELLATDRVQLYFIPSPYMPEWTPSTRAIVKSSELLGSLGTIEVVPLDPHAWARSLEDKVAQTPNTDLEDEDIPGLIQALQQRGYVVSRPIGGHGEQEDIITS</sequence>
<dbReference type="GeneID" id="54546106"/>
<organism evidence="2 3">
    <name type="scientific">Westerdykella ornata</name>
    <dbReference type="NCBI Taxonomy" id="318751"/>
    <lineage>
        <taxon>Eukaryota</taxon>
        <taxon>Fungi</taxon>
        <taxon>Dikarya</taxon>
        <taxon>Ascomycota</taxon>
        <taxon>Pezizomycotina</taxon>
        <taxon>Dothideomycetes</taxon>
        <taxon>Pleosporomycetidae</taxon>
        <taxon>Pleosporales</taxon>
        <taxon>Sporormiaceae</taxon>
        <taxon>Westerdykella</taxon>
    </lineage>
</organism>
<feature type="region of interest" description="Disordered" evidence="1">
    <location>
        <begin position="125"/>
        <end position="151"/>
    </location>
</feature>
<protein>
    <submittedName>
        <fullName evidence="2">Uncharacterized protein</fullName>
    </submittedName>
</protein>
<feature type="compositionally biased region" description="Polar residues" evidence="1">
    <location>
        <begin position="128"/>
        <end position="144"/>
    </location>
</feature>
<dbReference type="EMBL" id="ML986485">
    <property type="protein sequence ID" value="KAF2279948.1"/>
    <property type="molecule type" value="Genomic_DNA"/>
</dbReference>
<dbReference type="Proteomes" id="UP000800097">
    <property type="component" value="Unassembled WGS sequence"/>
</dbReference>
<dbReference type="RefSeq" id="XP_033657487.1">
    <property type="nucleotide sequence ID" value="XM_033792931.1"/>
</dbReference>
<accession>A0A6A6JVV7</accession>
<gene>
    <name evidence="2" type="ORF">EI97DRAFT_105957</name>
</gene>
<proteinExistence type="predicted"/>
<evidence type="ECO:0000313" key="3">
    <source>
        <dbReference type="Proteomes" id="UP000800097"/>
    </source>
</evidence>
<keyword evidence="3" id="KW-1185">Reference proteome</keyword>
<evidence type="ECO:0000256" key="1">
    <source>
        <dbReference type="SAM" id="MobiDB-lite"/>
    </source>
</evidence>
<dbReference type="AlphaFoldDB" id="A0A6A6JVV7"/>